<dbReference type="Pfam" id="PF00010">
    <property type="entry name" value="HLH"/>
    <property type="match status" value="1"/>
</dbReference>
<accession>A0A7M7PDQ1</accession>
<dbReference type="InterPro" id="IPR011598">
    <property type="entry name" value="bHLH_dom"/>
</dbReference>
<dbReference type="GO" id="GO:0061564">
    <property type="term" value="P:axon development"/>
    <property type="evidence" value="ECO:0000318"/>
    <property type="project" value="GO_Central"/>
</dbReference>
<dbReference type="PROSITE" id="PS50888">
    <property type="entry name" value="BHLH"/>
    <property type="match status" value="1"/>
</dbReference>
<dbReference type="PANTHER" id="PTHR19290">
    <property type="entry name" value="BASIC HELIX-LOOP-HELIX PROTEIN NEUROGENIN-RELATED"/>
    <property type="match status" value="1"/>
</dbReference>
<feature type="compositionally biased region" description="Low complexity" evidence="5">
    <location>
        <begin position="299"/>
        <end position="308"/>
    </location>
</feature>
<dbReference type="GeneID" id="105447577"/>
<dbReference type="EnsemblMetazoa" id="XM_030994319">
    <property type="protein sequence ID" value="XP_030850179"/>
    <property type="gene ID" value="LOC105447577"/>
</dbReference>
<name>A0A7M7PDQ1_STRPU</name>
<dbReference type="OMA" id="NYILMLR"/>
<dbReference type="SUPFAM" id="SSF47459">
    <property type="entry name" value="HLH, helix-loop-helix DNA-binding domain"/>
    <property type="match status" value="1"/>
</dbReference>
<dbReference type="InterPro" id="IPR036638">
    <property type="entry name" value="HLH_DNA-bd_sf"/>
</dbReference>
<reference evidence="7" key="2">
    <citation type="submission" date="2021-01" db="UniProtKB">
        <authorList>
            <consortium name="EnsemblMetazoa"/>
        </authorList>
    </citation>
    <scope>IDENTIFICATION</scope>
</reference>
<dbReference type="OrthoDB" id="10011855at2759"/>
<dbReference type="InParanoid" id="A0A7M7PDQ1"/>
<dbReference type="SMART" id="SM00353">
    <property type="entry name" value="HLH"/>
    <property type="match status" value="1"/>
</dbReference>
<proteinExistence type="predicted"/>
<dbReference type="Proteomes" id="UP000007110">
    <property type="component" value="Unassembled WGS sequence"/>
</dbReference>
<keyword evidence="1" id="KW-0805">Transcription regulation</keyword>
<feature type="compositionally biased region" description="Polar residues" evidence="5">
    <location>
        <begin position="309"/>
        <end position="325"/>
    </location>
</feature>
<evidence type="ECO:0000259" key="6">
    <source>
        <dbReference type="PROSITE" id="PS50888"/>
    </source>
</evidence>
<dbReference type="PANTHER" id="PTHR19290:SF164">
    <property type="entry name" value="BHLH DOMAIN-CONTAINING PROTEIN"/>
    <property type="match status" value="1"/>
</dbReference>
<feature type="region of interest" description="Disordered" evidence="5">
    <location>
        <begin position="182"/>
        <end position="201"/>
    </location>
</feature>
<organism evidence="7 8">
    <name type="scientific">Strongylocentrotus purpuratus</name>
    <name type="common">Purple sea urchin</name>
    <dbReference type="NCBI Taxonomy" id="7668"/>
    <lineage>
        <taxon>Eukaryota</taxon>
        <taxon>Metazoa</taxon>
        <taxon>Echinodermata</taxon>
        <taxon>Eleutherozoa</taxon>
        <taxon>Echinozoa</taxon>
        <taxon>Echinoidea</taxon>
        <taxon>Euechinoidea</taxon>
        <taxon>Echinacea</taxon>
        <taxon>Camarodonta</taxon>
        <taxon>Echinidea</taxon>
        <taxon>Strongylocentrotidae</taxon>
        <taxon>Strongylocentrotus</taxon>
    </lineage>
</organism>
<feature type="compositionally biased region" description="Low complexity" evidence="5">
    <location>
        <begin position="25"/>
        <end position="43"/>
    </location>
</feature>
<feature type="region of interest" description="Disordered" evidence="5">
    <location>
        <begin position="368"/>
        <end position="418"/>
    </location>
</feature>
<feature type="region of interest" description="Disordered" evidence="5">
    <location>
        <begin position="211"/>
        <end position="230"/>
    </location>
</feature>
<keyword evidence="3" id="KW-0804">Transcription</keyword>
<dbReference type="InterPro" id="IPR050359">
    <property type="entry name" value="bHLH_transcription_factors"/>
</dbReference>
<evidence type="ECO:0000313" key="8">
    <source>
        <dbReference type="Proteomes" id="UP000007110"/>
    </source>
</evidence>
<dbReference type="GO" id="GO:0000981">
    <property type="term" value="F:DNA-binding transcription factor activity, RNA polymerase II-specific"/>
    <property type="evidence" value="ECO:0000318"/>
    <property type="project" value="GO_Central"/>
</dbReference>
<feature type="region of interest" description="Disordered" evidence="5">
    <location>
        <begin position="242"/>
        <end position="328"/>
    </location>
</feature>
<evidence type="ECO:0000256" key="2">
    <source>
        <dbReference type="ARBA" id="ARBA00023125"/>
    </source>
</evidence>
<dbReference type="RefSeq" id="XP_030850179.1">
    <property type="nucleotide sequence ID" value="XM_030994319.1"/>
</dbReference>
<feature type="compositionally biased region" description="Basic residues" evidence="5">
    <location>
        <begin position="379"/>
        <end position="393"/>
    </location>
</feature>
<evidence type="ECO:0000313" key="7">
    <source>
        <dbReference type="EnsemblMetazoa" id="XP_030850179"/>
    </source>
</evidence>
<feature type="domain" description="BHLH" evidence="6">
    <location>
        <begin position="109"/>
        <end position="163"/>
    </location>
</feature>
<evidence type="ECO:0000256" key="1">
    <source>
        <dbReference type="ARBA" id="ARBA00023015"/>
    </source>
</evidence>
<evidence type="ECO:0000256" key="3">
    <source>
        <dbReference type="ARBA" id="ARBA00023163"/>
    </source>
</evidence>
<feature type="compositionally biased region" description="Basic and acidic residues" evidence="5">
    <location>
        <begin position="47"/>
        <end position="62"/>
    </location>
</feature>
<dbReference type="Gene3D" id="4.10.280.10">
    <property type="entry name" value="Helix-loop-helix DNA-binding domain"/>
    <property type="match status" value="1"/>
</dbReference>
<protein>
    <recommendedName>
        <fullName evidence="6">BHLH domain-containing protein</fullName>
    </recommendedName>
</protein>
<dbReference type="GO" id="GO:0070888">
    <property type="term" value="F:E-box binding"/>
    <property type="evidence" value="ECO:0000318"/>
    <property type="project" value="GO_Central"/>
</dbReference>
<evidence type="ECO:0000256" key="4">
    <source>
        <dbReference type="ARBA" id="ARBA00023242"/>
    </source>
</evidence>
<dbReference type="FunFam" id="4.10.280.10:FF:000031">
    <property type="entry name" value="Oligodendrocyte transcription factor 3"/>
    <property type="match status" value="1"/>
</dbReference>
<feature type="compositionally biased region" description="Basic and acidic residues" evidence="5">
    <location>
        <begin position="405"/>
        <end position="415"/>
    </location>
</feature>
<dbReference type="AlphaFoldDB" id="A0A7M7PDQ1"/>
<dbReference type="GO" id="GO:0005634">
    <property type="term" value="C:nucleus"/>
    <property type="evidence" value="ECO:0000318"/>
    <property type="project" value="GO_Central"/>
</dbReference>
<evidence type="ECO:0000256" key="5">
    <source>
        <dbReference type="SAM" id="MobiDB-lite"/>
    </source>
</evidence>
<feature type="compositionally biased region" description="Polar residues" evidence="5">
    <location>
        <begin position="7"/>
        <end position="24"/>
    </location>
</feature>
<sequence>MVRELSSPVSDSGTELSDDSMSVNSTTDSFYSSLSSSFRKPSPGRGGGDDDGLRIRAVERDPTGNLKAMTEERLIELQSRGMSCVMMDGVGMTSGVDEVELCSQEDQQDLRLKINSRERKRMHDLNKALDGLREVMPYAHGPSVRKLSKMSTLLLAKNYILMLRNSMEEMKQLVNDVSQGRGRVPPSFSKSGHHPHPHEIRNVGSSHLARDRPEHHHHLRHTNTAAIPVSASSKPLVPIDHGVGIGYQNTKPPGVTFTGKETPRDKPSSESFPNRLSMEISSSLSRNEHSSPFKRVLPTSVSHSSTTSAHLQSHKIQANSMTGSSYDDRTSAVSSAALFSLSSSAKSNFPLRPSAVLPLSFDFARHHLHHHPPPPPLPHHLHLQHQSDRRHRQASPPPSTGNVTDRVKMSDDDKPWSASTASAPCACHQCVKPHISTPPMPSLLH</sequence>
<dbReference type="CDD" id="cd19725">
    <property type="entry name" value="bHLH_TS_OLIG2_like"/>
    <property type="match status" value="1"/>
</dbReference>
<dbReference type="KEGG" id="spu:105447577"/>
<feature type="compositionally biased region" description="Polar residues" evidence="5">
    <location>
        <begin position="269"/>
        <end position="285"/>
    </location>
</feature>
<dbReference type="GO" id="GO:0007423">
    <property type="term" value="P:sensory organ development"/>
    <property type="evidence" value="ECO:0000318"/>
    <property type="project" value="GO_Central"/>
</dbReference>
<reference evidence="8" key="1">
    <citation type="submission" date="2015-02" db="EMBL/GenBank/DDBJ databases">
        <title>Genome sequencing for Strongylocentrotus purpuratus.</title>
        <authorList>
            <person name="Murali S."/>
            <person name="Liu Y."/>
            <person name="Vee V."/>
            <person name="English A."/>
            <person name="Wang M."/>
            <person name="Skinner E."/>
            <person name="Han Y."/>
            <person name="Muzny D.M."/>
            <person name="Worley K.C."/>
            <person name="Gibbs R.A."/>
        </authorList>
    </citation>
    <scope>NUCLEOTIDE SEQUENCE</scope>
</reference>
<keyword evidence="4" id="KW-0539">Nucleus</keyword>
<keyword evidence="2" id="KW-0238">DNA-binding</keyword>
<dbReference type="GO" id="GO:0046983">
    <property type="term" value="F:protein dimerization activity"/>
    <property type="evidence" value="ECO:0007669"/>
    <property type="project" value="InterPro"/>
</dbReference>
<dbReference type="GO" id="GO:0045944">
    <property type="term" value="P:positive regulation of transcription by RNA polymerase II"/>
    <property type="evidence" value="ECO:0000318"/>
    <property type="project" value="GO_Central"/>
</dbReference>
<keyword evidence="8" id="KW-1185">Reference proteome</keyword>
<feature type="region of interest" description="Disordered" evidence="5">
    <location>
        <begin position="1"/>
        <end position="65"/>
    </location>
</feature>